<keyword evidence="4" id="KW-0378">Hydrolase</keyword>
<dbReference type="GO" id="GO:0008233">
    <property type="term" value="F:peptidase activity"/>
    <property type="evidence" value="ECO:0007669"/>
    <property type="project" value="UniProtKB-KW"/>
</dbReference>
<dbReference type="InterPro" id="IPR022764">
    <property type="entry name" value="Peptidase_S54_rhomboid_dom"/>
</dbReference>
<evidence type="ECO:0000256" key="6">
    <source>
        <dbReference type="ARBA" id="ARBA00023136"/>
    </source>
</evidence>
<keyword evidence="5 7" id="KW-1133">Transmembrane helix</keyword>
<dbReference type="PANTHER" id="PTHR43731:SF14">
    <property type="entry name" value="PRESENILIN-ASSOCIATED RHOMBOID-LIKE PROTEIN, MITOCHONDRIAL"/>
    <property type="match status" value="1"/>
</dbReference>
<feature type="transmembrane region" description="Helical" evidence="7">
    <location>
        <begin position="168"/>
        <end position="187"/>
    </location>
</feature>
<feature type="transmembrane region" description="Helical" evidence="7">
    <location>
        <begin position="193"/>
        <end position="210"/>
    </location>
</feature>
<dbReference type="Proteomes" id="UP001226691">
    <property type="component" value="Unassembled WGS sequence"/>
</dbReference>
<dbReference type="Gene3D" id="1.20.1540.10">
    <property type="entry name" value="Rhomboid-like"/>
    <property type="match status" value="1"/>
</dbReference>
<dbReference type="RefSeq" id="WP_307484196.1">
    <property type="nucleotide sequence ID" value="NZ_JAUTBF010000001.1"/>
</dbReference>
<feature type="transmembrane region" description="Helical" evidence="7">
    <location>
        <begin position="130"/>
        <end position="156"/>
    </location>
</feature>
<feature type="transmembrane region" description="Helical" evidence="7">
    <location>
        <begin position="253"/>
        <end position="274"/>
    </location>
</feature>
<dbReference type="InterPro" id="IPR035952">
    <property type="entry name" value="Rhomboid-like_sf"/>
</dbReference>
<keyword evidence="3 7" id="KW-0812">Transmembrane</keyword>
<sequence>MSTTEEFRRNSDNFCYRHPDRQSFVLCQRCMRTVCSECRTPAAVGVICPECMAQQRAAQTPAQKKAQRRWAARPMAIVSPDRPRMTLGIIAITGLVYIIGLIPGVGTLLSNLLAFNSVFLLPQAGVLQPWRLFTVALVHGGFFHVALNMLALWFMGRNLEPLLGRARFLTLYVIGTLGGSVAVALLAPGVWTVGASGAIFALFGALLVIGRHIGADIRAIAVIIGINFAWPFVVAGIQAIGTGDFAGSLAAVGVSWQAHLGGLATGAVVGLIYARTRAPRQRGLQIGLLVALCVVLVGLLAIPAVAYV</sequence>
<dbReference type="Pfam" id="PF01694">
    <property type="entry name" value="Rhomboid"/>
    <property type="match status" value="1"/>
</dbReference>
<evidence type="ECO:0000313" key="10">
    <source>
        <dbReference type="Proteomes" id="UP001226691"/>
    </source>
</evidence>
<comment type="subcellular location">
    <subcellularLocation>
        <location evidence="1">Membrane</location>
        <topology evidence="1">Multi-pass membrane protein</topology>
    </subcellularLocation>
</comment>
<dbReference type="InterPro" id="IPR050925">
    <property type="entry name" value="Rhomboid_protease_S54"/>
</dbReference>
<gene>
    <name evidence="9" type="ORF">QE412_002504</name>
</gene>
<dbReference type="PANTHER" id="PTHR43731">
    <property type="entry name" value="RHOMBOID PROTEASE"/>
    <property type="match status" value="1"/>
</dbReference>
<evidence type="ECO:0000256" key="4">
    <source>
        <dbReference type="ARBA" id="ARBA00022801"/>
    </source>
</evidence>
<evidence type="ECO:0000256" key="7">
    <source>
        <dbReference type="SAM" id="Phobius"/>
    </source>
</evidence>
<name>A0ABU0TW95_MICTR</name>
<comment type="caution">
    <text evidence="9">The sequence shown here is derived from an EMBL/GenBank/DDBJ whole genome shotgun (WGS) entry which is preliminary data.</text>
</comment>
<feature type="domain" description="Peptidase S54 rhomboid" evidence="8">
    <location>
        <begin position="128"/>
        <end position="275"/>
    </location>
</feature>
<protein>
    <submittedName>
        <fullName evidence="9">Membrane associated rhomboid family serine protease</fullName>
    </submittedName>
</protein>
<evidence type="ECO:0000256" key="3">
    <source>
        <dbReference type="ARBA" id="ARBA00022692"/>
    </source>
</evidence>
<feature type="transmembrane region" description="Helical" evidence="7">
    <location>
        <begin position="217"/>
        <end position="241"/>
    </location>
</feature>
<evidence type="ECO:0000256" key="2">
    <source>
        <dbReference type="ARBA" id="ARBA00009045"/>
    </source>
</evidence>
<dbReference type="EMBL" id="JAUTBF010000001">
    <property type="protein sequence ID" value="MDQ1123931.1"/>
    <property type="molecule type" value="Genomic_DNA"/>
</dbReference>
<dbReference type="SUPFAM" id="SSF144091">
    <property type="entry name" value="Rhomboid-like"/>
    <property type="match status" value="1"/>
</dbReference>
<dbReference type="GO" id="GO:0006508">
    <property type="term" value="P:proteolysis"/>
    <property type="evidence" value="ECO:0007669"/>
    <property type="project" value="UniProtKB-KW"/>
</dbReference>
<evidence type="ECO:0000256" key="5">
    <source>
        <dbReference type="ARBA" id="ARBA00022989"/>
    </source>
</evidence>
<keyword evidence="10" id="KW-1185">Reference proteome</keyword>
<keyword evidence="6 7" id="KW-0472">Membrane</keyword>
<organism evidence="9 10">
    <name type="scientific">Microbacterium trichothecenolyticum</name>
    <name type="common">Aureobacterium trichothecenolyticum</name>
    <dbReference type="NCBI Taxonomy" id="69370"/>
    <lineage>
        <taxon>Bacteria</taxon>
        <taxon>Bacillati</taxon>
        <taxon>Actinomycetota</taxon>
        <taxon>Actinomycetes</taxon>
        <taxon>Micrococcales</taxon>
        <taxon>Microbacteriaceae</taxon>
        <taxon>Microbacterium</taxon>
    </lineage>
</organism>
<keyword evidence="9" id="KW-0645">Protease</keyword>
<feature type="transmembrane region" description="Helical" evidence="7">
    <location>
        <begin position="286"/>
        <end position="307"/>
    </location>
</feature>
<feature type="transmembrane region" description="Helical" evidence="7">
    <location>
        <begin position="85"/>
        <end position="110"/>
    </location>
</feature>
<accession>A0ABU0TW95</accession>
<reference evidence="9 10" key="1">
    <citation type="submission" date="2023-07" db="EMBL/GenBank/DDBJ databases">
        <title>Functional and genomic diversity of the sorghum phyllosphere microbiome.</title>
        <authorList>
            <person name="Shade A."/>
        </authorList>
    </citation>
    <scope>NUCLEOTIDE SEQUENCE [LARGE SCALE GENOMIC DNA]</scope>
    <source>
        <strain evidence="9 10">SORGH_AS_1207</strain>
    </source>
</reference>
<evidence type="ECO:0000259" key="8">
    <source>
        <dbReference type="Pfam" id="PF01694"/>
    </source>
</evidence>
<comment type="similarity">
    <text evidence="2">Belongs to the peptidase S54 family.</text>
</comment>
<evidence type="ECO:0000256" key="1">
    <source>
        <dbReference type="ARBA" id="ARBA00004141"/>
    </source>
</evidence>
<proteinExistence type="inferred from homology"/>
<evidence type="ECO:0000313" key="9">
    <source>
        <dbReference type="EMBL" id="MDQ1123931.1"/>
    </source>
</evidence>